<evidence type="ECO:0000313" key="7">
    <source>
        <dbReference type="EMBL" id="CCI51449.1"/>
    </source>
</evidence>
<feature type="chain" id="PRO_5001720887" evidence="5">
    <location>
        <begin position="30"/>
        <end position="147"/>
    </location>
</feature>
<feature type="domain" description="Glycosyl hydrolase family 32 N-terminal" evidence="6">
    <location>
        <begin position="42"/>
        <end position="115"/>
    </location>
</feature>
<dbReference type="Pfam" id="PF00251">
    <property type="entry name" value="Glyco_hydro_32N"/>
    <property type="match status" value="1"/>
</dbReference>
<evidence type="ECO:0000256" key="4">
    <source>
        <dbReference type="SAM" id="MobiDB-lite"/>
    </source>
</evidence>
<dbReference type="InterPro" id="IPR018053">
    <property type="entry name" value="Glyco_hydro_32_AS"/>
</dbReference>
<dbReference type="EMBL" id="CAJC01000006">
    <property type="protein sequence ID" value="CCI51449.1"/>
    <property type="molecule type" value="Genomic_DNA"/>
</dbReference>
<dbReference type="STRING" id="1193518.BN13_1030005"/>
<evidence type="ECO:0000256" key="3">
    <source>
        <dbReference type="ARBA" id="ARBA00023295"/>
    </source>
</evidence>
<feature type="compositionally biased region" description="Basic residues" evidence="4">
    <location>
        <begin position="116"/>
        <end position="125"/>
    </location>
</feature>
<dbReference type="GO" id="GO:0005737">
    <property type="term" value="C:cytoplasm"/>
    <property type="evidence" value="ECO:0007669"/>
    <property type="project" value="TreeGrafter"/>
</dbReference>
<accession>A0A077M4L8</accession>
<organism evidence="7 8">
    <name type="scientific">Nostocoides jenkinsii Ben 74</name>
    <dbReference type="NCBI Taxonomy" id="1193518"/>
    <lineage>
        <taxon>Bacteria</taxon>
        <taxon>Bacillati</taxon>
        <taxon>Actinomycetota</taxon>
        <taxon>Actinomycetes</taxon>
        <taxon>Micrococcales</taxon>
        <taxon>Intrasporangiaceae</taxon>
        <taxon>Nostocoides</taxon>
    </lineage>
</organism>
<dbReference type="PANTHER" id="PTHR42800">
    <property type="entry name" value="EXOINULINASE INUD (AFU_ORTHOLOGUE AFUA_5G00480)"/>
    <property type="match status" value="1"/>
</dbReference>
<dbReference type="SUPFAM" id="SSF75005">
    <property type="entry name" value="Arabinanase/levansucrase/invertase"/>
    <property type="match status" value="1"/>
</dbReference>
<comment type="caution">
    <text evidence="7">The sequence shown here is derived from an EMBL/GenBank/DDBJ whole genome shotgun (WGS) entry which is preliminary data.</text>
</comment>
<dbReference type="InterPro" id="IPR013148">
    <property type="entry name" value="Glyco_hydro_32_N"/>
</dbReference>
<feature type="signal peptide" evidence="5">
    <location>
        <begin position="1"/>
        <end position="29"/>
    </location>
</feature>
<dbReference type="OrthoDB" id="9776657at2"/>
<dbReference type="GO" id="GO:0004575">
    <property type="term" value="F:sucrose alpha-glucosidase activity"/>
    <property type="evidence" value="ECO:0007669"/>
    <property type="project" value="TreeGrafter"/>
</dbReference>
<protein>
    <submittedName>
        <fullName evidence="7">Levanase</fullName>
    </submittedName>
</protein>
<dbReference type="AlphaFoldDB" id="A0A077M4L8"/>
<evidence type="ECO:0000256" key="5">
    <source>
        <dbReference type="SAM" id="SignalP"/>
    </source>
</evidence>
<reference evidence="7 8" key="1">
    <citation type="journal article" date="2013" name="ISME J.">
        <title>A metabolic model for members of the genus Tetrasphaera involved in enhanced biological phosphorus removal.</title>
        <authorList>
            <person name="Kristiansen R."/>
            <person name="Nguyen H.T.T."/>
            <person name="Saunders A.M."/>
            <person name="Nielsen J.L."/>
            <person name="Wimmer R."/>
            <person name="Le V.Q."/>
            <person name="McIlroy S.J."/>
            <person name="Petrovski S."/>
            <person name="Seviour R.J."/>
            <person name="Calteau A."/>
            <person name="Nielsen K.L."/>
            <person name="Nielsen P.H."/>
        </authorList>
    </citation>
    <scope>NUCLEOTIDE SEQUENCE [LARGE SCALE GENOMIC DNA]</scope>
    <source>
        <strain evidence="7 8">Ben 74</strain>
    </source>
</reference>
<dbReference type="PROSITE" id="PS00609">
    <property type="entry name" value="GLYCOSYL_HYDROL_F32"/>
    <property type="match status" value="1"/>
</dbReference>
<comment type="similarity">
    <text evidence="1">Belongs to the glycosyl hydrolase 32 family.</text>
</comment>
<keyword evidence="3" id="KW-0326">Glycosidase</keyword>
<evidence type="ECO:0000313" key="8">
    <source>
        <dbReference type="Proteomes" id="UP000035720"/>
    </source>
</evidence>
<dbReference type="Gene3D" id="2.115.10.20">
    <property type="entry name" value="Glycosyl hydrolase domain, family 43"/>
    <property type="match status" value="1"/>
</dbReference>
<dbReference type="InterPro" id="IPR023296">
    <property type="entry name" value="Glyco_hydro_beta-prop_sf"/>
</dbReference>
<proteinExistence type="inferred from homology"/>
<gene>
    <name evidence="7" type="ORF">BN13_1030005</name>
</gene>
<name>A0A077M4L8_9MICO</name>
<evidence type="ECO:0000256" key="2">
    <source>
        <dbReference type="ARBA" id="ARBA00022801"/>
    </source>
</evidence>
<keyword evidence="8" id="KW-1185">Reference proteome</keyword>
<dbReference type="GO" id="GO:0005987">
    <property type="term" value="P:sucrose catabolic process"/>
    <property type="evidence" value="ECO:0007669"/>
    <property type="project" value="TreeGrafter"/>
</dbReference>
<dbReference type="PANTHER" id="PTHR42800:SF1">
    <property type="entry name" value="EXOINULINASE INUD (AFU_ORTHOLOGUE AFUA_5G00480)"/>
    <property type="match status" value="1"/>
</dbReference>
<feature type="region of interest" description="Disordered" evidence="4">
    <location>
        <begin position="110"/>
        <end position="147"/>
    </location>
</feature>
<evidence type="ECO:0000259" key="6">
    <source>
        <dbReference type="Pfam" id="PF00251"/>
    </source>
</evidence>
<keyword evidence="2" id="KW-0378">Hydrolase</keyword>
<sequence length="147" mass="16798">MIQRLRRRTPVIVGLACAATMLSAGMADAAQLGSEPYRPAIHFSPSKNWMNDPNGLVWYKGSYHLFFQHNPSGDRWGIMSWGHATSPDLMHWTEQPLAIPQTFNELSRPFVSGGVRPRRDHHHRSGLPVSWERRDRPVRQGRHSPAR</sequence>
<evidence type="ECO:0000256" key="1">
    <source>
        <dbReference type="ARBA" id="ARBA00009902"/>
    </source>
</evidence>
<dbReference type="Proteomes" id="UP000035720">
    <property type="component" value="Unassembled WGS sequence"/>
</dbReference>
<keyword evidence="5" id="KW-0732">Signal</keyword>